<keyword evidence="1" id="KW-1133">Transmembrane helix</keyword>
<evidence type="ECO:0000313" key="2">
    <source>
        <dbReference type="EMBL" id="ABC78039.1"/>
    </source>
</evidence>
<keyword evidence="1" id="KW-0812">Transmembrane</keyword>
<keyword evidence="3" id="KW-1185">Reference proteome</keyword>
<reference evidence="2 3" key="1">
    <citation type="journal article" date="2007" name="Proc. Natl. Acad. Sci. U.S.A.">
        <title>The genome of Syntrophus aciditrophicus: life at the thermodynamic limit of microbial growth.</title>
        <authorList>
            <person name="McInerney M.J."/>
            <person name="Rohlin L."/>
            <person name="Mouttaki H."/>
            <person name="Kim U."/>
            <person name="Krupp R.S."/>
            <person name="Rios-Hernandez L."/>
            <person name="Sieber J."/>
            <person name="Struchtemeyer C.G."/>
            <person name="Bhattacharyya A."/>
            <person name="Campbell J.W."/>
            <person name="Gunsalus R.P."/>
        </authorList>
    </citation>
    <scope>NUCLEOTIDE SEQUENCE [LARGE SCALE GENOMIC DNA]</scope>
    <source>
        <strain evidence="2 3">SB</strain>
    </source>
</reference>
<protein>
    <submittedName>
        <fullName evidence="2">Hypothetical membrane protein</fullName>
    </submittedName>
</protein>
<feature type="transmembrane region" description="Helical" evidence="1">
    <location>
        <begin position="15"/>
        <end position="34"/>
    </location>
</feature>
<feature type="transmembrane region" description="Helical" evidence="1">
    <location>
        <begin position="55"/>
        <end position="77"/>
    </location>
</feature>
<name>Q2LVC9_SYNAS</name>
<dbReference type="InParanoid" id="Q2LVC9"/>
<sequence>MGLPLFLRQDPSLRLLYPHLKGWAFAGASSVFTLETKKSTSRSLIMPKMDQAKSFVHKGVMTVIITGRFFIAQFGFVETERGGAGKP</sequence>
<organism evidence="2 3">
    <name type="scientific">Syntrophus aciditrophicus (strain SB)</name>
    <dbReference type="NCBI Taxonomy" id="56780"/>
    <lineage>
        <taxon>Bacteria</taxon>
        <taxon>Pseudomonadati</taxon>
        <taxon>Thermodesulfobacteriota</taxon>
        <taxon>Syntrophia</taxon>
        <taxon>Syntrophales</taxon>
        <taxon>Syntrophaceae</taxon>
        <taxon>Syntrophus</taxon>
    </lineage>
</organism>
<evidence type="ECO:0000313" key="3">
    <source>
        <dbReference type="Proteomes" id="UP000001933"/>
    </source>
</evidence>
<accession>Q2LVC9</accession>
<evidence type="ECO:0000256" key="1">
    <source>
        <dbReference type="SAM" id="Phobius"/>
    </source>
</evidence>
<keyword evidence="1" id="KW-0472">Membrane</keyword>
<dbReference type="KEGG" id="sat:SYN_00739"/>
<dbReference type="Proteomes" id="UP000001933">
    <property type="component" value="Chromosome"/>
</dbReference>
<dbReference type="HOGENOM" id="CLU_2482160_0_0_7"/>
<dbReference type="AlphaFoldDB" id="Q2LVC9"/>
<proteinExistence type="predicted"/>
<dbReference type="EMBL" id="CP000252">
    <property type="protein sequence ID" value="ABC78039.1"/>
    <property type="molecule type" value="Genomic_DNA"/>
</dbReference>
<gene>
    <name evidence="2" type="ORF">SYN_00739</name>
</gene>